<dbReference type="GeneID" id="20200402"/>
<dbReference type="RefSeq" id="XP_009027414.1">
    <property type="nucleotide sequence ID" value="XM_009029166.1"/>
</dbReference>
<evidence type="ECO:0000313" key="3">
    <source>
        <dbReference type="EnsemblMetazoa" id="HelroP164146"/>
    </source>
</evidence>
<feature type="region of interest" description="Disordered" evidence="1">
    <location>
        <begin position="60"/>
        <end position="92"/>
    </location>
</feature>
<protein>
    <submittedName>
        <fullName evidence="2 3">Uncharacterized protein</fullName>
    </submittedName>
</protein>
<dbReference type="AlphaFoldDB" id="T1EV02"/>
<dbReference type="EMBL" id="AMQM01001559">
    <property type="status" value="NOT_ANNOTATED_CDS"/>
    <property type="molecule type" value="Genomic_DNA"/>
</dbReference>
<dbReference type="CTD" id="20200402"/>
<evidence type="ECO:0000313" key="4">
    <source>
        <dbReference type="Proteomes" id="UP000015101"/>
    </source>
</evidence>
<feature type="compositionally biased region" description="Polar residues" evidence="1">
    <location>
        <begin position="82"/>
        <end position="92"/>
    </location>
</feature>
<organism evidence="3 4">
    <name type="scientific">Helobdella robusta</name>
    <name type="common">Californian leech</name>
    <dbReference type="NCBI Taxonomy" id="6412"/>
    <lineage>
        <taxon>Eukaryota</taxon>
        <taxon>Metazoa</taxon>
        <taxon>Spiralia</taxon>
        <taxon>Lophotrochozoa</taxon>
        <taxon>Annelida</taxon>
        <taxon>Clitellata</taxon>
        <taxon>Hirudinea</taxon>
        <taxon>Rhynchobdellida</taxon>
        <taxon>Glossiphoniidae</taxon>
        <taxon>Helobdella</taxon>
    </lineage>
</organism>
<accession>T1EV02</accession>
<feature type="compositionally biased region" description="Low complexity" evidence="1">
    <location>
        <begin position="60"/>
        <end position="73"/>
    </location>
</feature>
<reference evidence="4" key="1">
    <citation type="submission" date="2012-12" db="EMBL/GenBank/DDBJ databases">
        <authorList>
            <person name="Hellsten U."/>
            <person name="Grimwood J."/>
            <person name="Chapman J.A."/>
            <person name="Shapiro H."/>
            <person name="Aerts A."/>
            <person name="Otillar R.P."/>
            <person name="Terry A.Y."/>
            <person name="Boore J.L."/>
            <person name="Simakov O."/>
            <person name="Marletaz F."/>
            <person name="Cho S.-J."/>
            <person name="Edsinger-Gonzales E."/>
            <person name="Havlak P."/>
            <person name="Kuo D.-H."/>
            <person name="Larsson T."/>
            <person name="Lv J."/>
            <person name="Arendt D."/>
            <person name="Savage R."/>
            <person name="Osoegawa K."/>
            <person name="de Jong P."/>
            <person name="Lindberg D.R."/>
            <person name="Seaver E.C."/>
            <person name="Weisblat D.A."/>
            <person name="Putnam N.H."/>
            <person name="Grigoriev I.V."/>
            <person name="Rokhsar D.S."/>
        </authorList>
    </citation>
    <scope>NUCLEOTIDE SEQUENCE</scope>
</reference>
<gene>
    <name evidence="3" type="primary">20200402</name>
    <name evidence="2" type="ORF">HELRODRAFT_164146</name>
</gene>
<proteinExistence type="predicted"/>
<name>T1EV02_HELRO</name>
<dbReference type="EMBL" id="KB097571">
    <property type="protein sequence ID" value="ESN94326.1"/>
    <property type="molecule type" value="Genomic_DNA"/>
</dbReference>
<sequence length="151" mass="16947">MSGAVAVWKNLLCTMDKTRVQPIQTNTILLFAPAHYSWFGHTFAQPQQIGYLDVIEETSNRNNNPTNNVDGTTPAPAEVPTSLASPTPNKIESTLPGVKLPKSLAQWLEANAFFQLHQQSLPNYDNIDEFTHAFQQMIYNYFAKNYGTIKT</sequence>
<keyword evidence="4" id="KW-1185">Reference proteome</keyword>
<dbReference type="Proteomes" id="UP000015101">
    <property type="component" value="Unassembled WGS sequence"/>
</dbReference>
<dbReference type="KEGG" id="hro:HELRODRAFT_164146"/>
<dbReference type="EnsemblMetazoa" id="HelroT164146">
    <property type="protein sequence ID" value="HelroP164146"/>
    <property type="gene ID" value="HelroG164146"/>
</dbReference>
<reference evidence="2 4" key="2">
    <citation type="journal article" date="2013" name="Nature">
        <title>Insights into bilaterian evolution from three spiralian genomes.</title>
        <authorList>
            <person name="Simakov O."/>
            <person name="Marletaz F."/>
            <person name="Cho S.J."/>
            <person name="Edsinger-Gonzales E."/>
            <person name="Havlak P."/>
            <person name="Hellsten U."/>
            <person name="Kuo D.H."/>
            <person name="Larsson T."/>
            <person name="Lv J."/>
            <person name="Arendt D."/>
            <person name="Savage R."/>
            <person name="Osoegawa K."/>
            <person name="de Jong P."/>
            <person name="Grimwood J."/>
            <person name="Chapman J.A."/>
            <person name="Shapiro H."/>
            <person name="Aerts A."/>
            <person name="Otillar R.P."/>
            <person name="Terry A.Y."/>
            <person name="Boore J.L."/>
            <person name="Grigoriev I.V."/>
            <person name="Lindberg D.R."/>
            <person name="Seaver E.C."/>
            <person name="Weisblat D.A."/>
            <person name="Putnam N.H."/>
            <person name="Rokhsar D.S."/>
        </authorList>
    </citation>
    <scope>NUCLEOTIDE SEQUENCE</scope>
</reference>
<dbReference type="HOGENOM" id="CLU_1733497_0_0_1"/>
<dbReference type="InParanoid" id="T1EV02"/>
<evidence type="ECO:0000256" key="1">
    <source>
        <dbReference type="SAM" id="MobiDB-lite"/>
    </source>
</evidence>
<reference evidence="3" key="3">
    <citation type="submission" date="2015-06" db="UniProtKB">
        <authorList>
            <consortium name="EnsemblMetazoa"/>
        </authorList>
    </citation>
    <scope>IDENTIFICATION</scope>
</reference>
<evidence type="ECO:0000313" key="2">
    <source>
        <dbReference type="EMBL" id="ESN94326.1"/>
    </source>
</evidence>